<dbReference type="AlphaFoldDB" id="Q1IP69"/>
<accession>Q1IP69</accession>
<evidence type="ECO:0000313" key="1">
    <source>
        <dbReference type="EMBL" id="ABF41331.1"/>
    </source>
</evidence>
<evidence type="ECO:0000313" key="2">
    <source>
        <dbReference type="Proteomes" id="UP000002432"/>
    </source>
</evidence>
<proteinExistence type="predicted"/>
<protein>
    <recommendedName>
        <fullName evidence="3">Carboxypeptidase regulatory-like domain-containing protein</fullName>
    </recommendedName>
</protein>
<dbReference type="RefSeq" id="WP_011523132.1">
    <property type="nucleotide sequence ID" value="NC_008009.1"/>
</dbReference>
<dbReference type="EMBL" id="CP000360">
    <property type="protein sequence ID" value="ABF41331.1"/>
    <property type="molecule type" value="Genomic_DNA"/>
</dbReference>
<reference evidence="1 2" key="1">
    <citation type="journal article" date="2009" name="Appl. Environ. Microbiol.">
        <title>Three genomes from the phylum Acidobacteria provide insight into the lifestyles of these microorganisms in soils.</title>
        <authorList>
            <person name="Ward N.L."/>
            <person name="Challacombe J.F."/>
            <person name="Janssen P.H."/>
            <person name="Henrissat B."/>
            <person name="Coutinho P.M."/>
            <person name="Wu M."/>
            <person name="Xie G."/>
            <person name="Haft D.H."/>
            <person name="Sait M."/>
            <person name="Badger J."/>
            <person name="Barabote R.D."/>
            <person name="Bradley B."/>
            <person name="Brettin T.S."/>
            <person name="Brinkac L.M."/>
            <person name="Bruce D."/>
            <person name="Creasy T."/>
            <person name="Daugherty S.C."/>
            <person name="Davidsen T.M."/>
            <person name="DeBoy R.T."/>
            <person name="Detter J.C."/>
            <person name="Dodson R.J."/>
            <person name="Durkin A.S."/>
            <person name="Ganapathy A."/>
            <person name="Gwinn-Giglio M."/>
            <person name="Han C.S."/>
            <person name="Khouri H."/>
            <person name="Kiss H."/>
            <person name="Kothari S.P."/>
            <person name="Madupu R."/>
            <person name="Nelson K.E."/>
            <person name="Nelson W.C."/>
            <person name="Paulsen I."/>
            <person name="Penn K."/>
            <person name="Ren Q."/>
            <person name="Rosovitz M.J."/>
            <person name="Selengut J.D."/>
            <person name="Shrivastava S."/>
            <person name="Sullivan S.A."/>
            <person name="Tapia R."/>
            <person name="Thompson L.S."/>
            <person name="Watkins K.L."/>
            <person name="Yang Q."/>
            <person name="Yu C."/>
            <person name="Zafar N."/>
            <person name="Zhou L."/>
            <person name="Kuske C.R."/>
        </authorList>
    </citation>
    <scope>NUCLEOTIDE SEQUENCE [LARGE SCALE GENOMIC DNA]</scope>
    <source>
        <strain evidence="1 2">Ellin345</strain>
    </source>
</reference>
<organism evidence="1 2">
    <name type="scientific">Koribacter versatilis (strain Ellin345)</name>
    <dbReference type="NCBI Taxonomy" id="204669"/>
    <lineage>
        <taxon>Bacteria</taxon>
        <taxon>Pseudomonadati</taxon>
        <taxon>Acidobacteriota</taxon>
        <taxon>Terriglobia</taxon>
        <taxon>Terriglobales</taxon>
        <taxon>Candidatus Korobacteraceae</taxon>
        <taxon>Candidatus Korobacter</taxon>
    </lineage>
</organism>
<keyword evidence="2" id="KW-1185">Reference proteome</keyword>
<dbReference type="KEGG" id="aba:Acid345_2330"/>
<evidence type="ECO:0008006" key="3">
    <source>
        <dbReference type="Google" id="ProtNLM"/>
    </source>
</evidence>
<name>Q1IP69_KORVE</name>
<dbReference type="Proteomes" id="UP000002432">
    <property type="component" value="Chromosome"/>
</dbReference>
<dbReference type="HOGENOM" id="CLU_1803649_0_0_0"/>
<dbReference type="EnsemblBacteria" id="ABF41331">
    <property type="protein sequence ID" value="ABF41331"/>
    <property type="gene ID" value="Acid345_2330"/>
</dbReference>
<sequence length="143" mass="15919">MRKVLLLFLLTQARNKLQGQQLSVMVVESRTGSPLANKTVELRFRPDALTSEVTSKTGKDGIAKFVLPTPPPTEIYDVTIPNSEIAECAALKDLQLDEVRQRGIISPSCDPKKDASLDSTSGVIVLRVWKLSLWQRLMRRSEA</sequence>
<gene>
    <name evidence="1" type="ordered locus">Acid345_2330</name>
</gene>